<evidence type="ECO:0000256" key="1">
    <source>
        <dbReference type="ARBA" id="ARBA00022475"/>
    </source>
</evidence>
<comment type="function">
    <text evidence="5 6">Cell division protein that is involved in the assembly of the Z ring. May serve as a membrane anchor for the Z ring.</text>
</comment>
<dbReference type="HAMAP" id="MF_02033">
    <property type="entry name" value="FtsA"/>
    <property type="match status" value="1"/>
</dbReference>
<evidence type="ECO:0000256" key="4">
    <source>
        <dbReference type="ARBA" id="ARBA00023306"/>
    </source>
</evidence>
<reference evidence="9 10" key="1">
    <citation type="journal article" date="2016" name="Nat. Commun.">
        <title>Thousands of microbial genomes shed light on interconnected biogeochemical processes in an aquifer system.</title>
        <authorList>
            <person name="Anantharaman K."/>
            <person name="Brown C.T."/>
            <person name="Hug L.A."/>
            <person name="Sharon I."/>
            <person name="Castelle C.J."/>
            <person name="Probst A.J."/>
            <person name="Thomas B.C."/>
            <person name="Singh A."/>
            <person name="Wilkins M.J."/>
            <person name="Karaoz U."/>
            <person name="Brodie E.L."/>
            <person name="Williams K.H."/>
            <person name="Hubbard S.S."/>
            <person name="Banfield J.F."/>
        </authorList>
    </citation>
    <scope>NUCLEOTIDE SEQUENCE [LARGE SCALE GENOMIC DNA]</scope>
</reference>
<dbReference type="Pfam" id="PF02491">
    <property type="entry name" value="SHS2_FTSA"/>
    <property type="match status" value="1"/>
</dbReference>
<evidence type="ECO:0000256" key="5">
    <source>
        <dbReference type="HAMAP-Rule" id="MF_02033"/>
    </source>
</evidence>
<dbReference type="InterPro" id="IPR050696">
    <property type="entry name" value="FtsA/MreB"/>
</dbReference>
<evidence type="ECO:0000256" key="6">
    <source>
        <dbReference type="PIRNR" id="PIRNR003101"/>
    </source>
</evidence>
<gene>
    <name evidence="5" type="primary">ftsA</name>
    <name evidence="9" type="ORF">A2892_02955</name>
</gene>
<dbReference type="STRING" id="1802517.A2892_02955"/>
<dbReference type="Pfam" id="PF14450">
    <property type="entry name" value="FtsA"/>
    <property type="match status" value="1"/>
</dbReference>
<sequence length="424" mass="45000">MSKKRIIVGIELGSSKIAVIVGQVQIDQVTLYKEVSIIGVSSAESQGIRKGQIVNIEEAVDATITGVEAAERMAGYNLDRAYLSIGGSHISSYNSHGVVAVSDSDGEITEGDVERVIEAASAVSLPSSREIIHILPREFIVDGETGVRDPVGMSGVRLEVQTHLVTASSAAIKNLRKALEEVGIQVEEFVFSGLASGEAVLTRTEKELGCVLVDIGGGTTSIAVYIEGALSYSGEIPIGANNVTNDLAIGLRVSLDTAEKVKLSLSKMEKKSKKAKEKLDDQVDLKSLGVSDSRTISQKTLKEGIIRPRLNEIFTMVKLQIDKDNLSVRVPSGVIVTGGGAGTVGVIESAKRMMSLPVRIGNPKGVSGLIDDVINPSFATPVGLILYGARKESSESFKSITSKFKLPSKGILVKLINTFKDLLP</sequence>
<comment type="similarity">
    <text evidence="5 6">Belongs to the FtsA/MreB family.</text>
</comment>
<accession>A0A1F8B7X3</accession>
<dbReference type="Gene3D" id="3.30.1490.110">
    <property type="match status" value="1"/>
</dbReference>
<name>A0A1F8B7X3_9BACT</name>
<dbReference type="EMBL" id="MGHD01000008">
    <property type="protein sequence ID" value="OGM60134.1"/>
    <property type="molecule type" value="Genomic_DNA"/>
</dbReference>
<feature type="domain" description="SHS2" evidence="8">
    <location>
        <begin position="7"/>
        <end position="200"/>
    </location>
</feature>
<dbReference type="SUPFAM" id="SSF53067">
    <property type="entry name" value="Actin-like ATPase domain"/>
    <property type="match status" value="2"/>
</dbReference>
<dbReference type="GO" id="GO:0009898">
    <property type="term" value="C:cytoplasmic side of plasma membrane"/>
    <property type="evidence" value="ECO:0007669"/>
    <property type="project" value="UniProtKB-UniRule"/>
</dbReference>
<dbReference type="CDD" id="cd24048">
    <property type="entry name" value="ASKHA_NBD_FtsA"/>
    <property type="match status" value="1"/>
</dbReference>
<comment type="subcellular location">
    <subcellularLocation>
        <location evidence="5">Cell membrane</location>
        <topology evidence="5">Peripheral membrane protein</topology>
        <orientation evidence="5">Cytoplasmic side</orientation>
    </subcellularLocation>
    <text evidence="5">Localizes to the Z ring in an FtsZ-dependent manner. Targeted to the membrane through a conserved C-terminal amphipathic helix.</text>
</comment>
<evidence type="ECO:0000313" key="10">
    <source>
        <dbReference type="Proteomes" id="UP000176404"/>
    </source>
</evidence>
<dbReference type="NCBIfam" id="TIGR01174">
    <property type="entry name" value="ftsA"/>
    <property type="match status" value="1"/>
</dbReference>
<protein>
    <recommendedName>
        <fullName evidence="5 6">Cell division protein FtsA</fullName>
    </recommendedName>
</protein>
<dbReference type="PANTHER" id="PTHR32432:SF4">
    <property type="entry name" value="CELL DIVISION PROTEIN FTSA"/>
    <property type="match status" value="1"/>
</dbReference>
<dbReference type="InterPro" id="IPR043129">
    <property type="entry name" value="ATPase_NBD"/>
</dbReference>
<dbReference type="InterPro" id="IPR020823">
    <property type="entry name" value="Cell_div_FtsA"/>
</dbReference>
<dbReference type="AlphaFoldDB" id="A0A1F8B7X3"/>
<evidence type="ECO:0000256" key="7">
    <source>
        <dbReference type="SAM" id="Coils"/>
    </source>
</evidence>
<dbReference type="PIRSF" id="PIRSF003101">
    <property type="entry name" value="FtsA"/>
    <property type="match status" value="1"/>
</dbReference>
<dbReference type="InterPro" id="IPR003494">
    <property type="entry name" value="SHS2_FtsA"/>
</dbReference>
<comment type="subunit">
    <text evidence="5">Self-interacts. Interacts with FtsZ.</text>
</comment>
<evidence type="ECO:0000259" key="8">
    <source>
        <dbReference type="SMART" id="SM00842"/>
    </source>
</evidence>
<dbReference type="SMART" id="SM00842">
    <property type="entry name" value="FtsA"/>
    <property type="match status" value="1"/>
</dbReference>
<keyword evidence="2 5" id="KW-0132">Cell division</keyword>
<dbReference type="GO" id="GO:0043093">
    <property type="term" value="P:FtsZ-dependent cytokinesis"/>
    <property type="evidence" value="ECO:0007669"/>
    <property type="project" value="UniProtKB-UniRule"/>
</dbReference>
<proteinExistence type="inferred from homology"/>
<keyword evidence="3 5" id="KW-0472">Membrane</keyword>
<comment type="caution">
    <text evidence="9">The sequence shown here is derived from an EMBL/GenBank/DDBJ whole genome shotgun (WGS) entry which is preliminary data.</text>
</comment>
<keyword evidence="4 5" id="KW-0131">Cell cycle</keyword>
<dbReference type="PANTHER" id="PTHR32432">
    <property type="entry name" value="CELL DIVISION PROTEIN FTSA-RELATED"/>
    <property type="match status" value="1"/>
</dbReference>
<dbReference type="GO" id="GO:0032153">
    <property type="term" value="C:cell division site"/>
    <property type="evidence" value="ECO:0007669"/>
    <property type="project" value="UniProtKB-UniRule"/>
</dbReference>
<keyword evidence="1 5" id="KW-1003">Cell membrane</keyword>
<organism evidence="9 10">
    <name type="scientific">Candidatus Woesebacteria bacterium RIFCSPLOWO2_01_FULL_39_10b</name>
    <dbReference type="NCBI Taxonomy" id="1802517"/>
    <lineage>
        <taxon>Bacteria</taxon>
        <taxon>Candidatus Woeseibacteriota</taxon>
    </lineage>
</organism>
<evidence type="ECO:0000313" key="9">
    <source>
        <dbReference type="EMBL" id="OGM60134.1"/>
    </source>
</evidence>
<evidence type="ECO:0000256" key="3">
    <source>
        <dbReference type="ARBA" id="ARBA00023136"/>
    </source>
</evidence>
<dbReference type="Gene3D" id="3.30.420.40">
    <property type="match status" value="2"/>
</dbReference>
<dbReference type="Proteomes" id="UP000176404">
    <property type="component" value="Unassembled WGS sequence"/>
</dbReference>
<keyword evidence="7" id="KW-0175">Coiled coil</keyword>
<evidence type="ECO:0000256" key="2">
    <source>
        <dbReference type="ARBA" id="ARBA00022618"/>
    </source>
</evidence>
<feature type="coiled-coil region" evidence="7">
    <location>
        <begin position="258"/>
        <end position="285"/>
    </location>
</feature>